<protein>
    <submittedName>
        <fullName evidence="8">Pathogenesis-related protein PR-1 type-like</fullName>
    </submittedName>
</protein>
<dbReference type="Pfam" id="PF00188">
    <property type="entry name" value="CAP"/>
    <property type="match status" value="1"/>
</dbReference>
<reference evidence="7" key="1">
    <citation type="journal article" date="2013" name="Nat. Biotechnol.">
        <title>Draft genome sequence of chickpea (Cicer arietinum) provides a resource for trait improvement.</title>
        <authorList>
            <person name="Varshney R.K."/>
            <person name="Song C."/>
            <person name="Saxena R.K."/>
            <person name="Azam S."/>
            <person name="Yu S."/>
            <person name="Sharpe A.G."/>
            <person name="Cannon S."/>
            <person name="Baek J."/>
            <person name="Rosen B.D."/>
            <person name="Tar'an B."/>
            <person name="Millan T."/>
            <person name="Zhang X."/>
            <person name="Ramsay L.D."/>
            <person name="Iwata A."/>
            <person name="Wang Y."/>
            <person name="Nelson W."/>
            <person name="Farmer A.D."/>
            <person name="Gaur P.M."/>
            <person name="Soderlund C."/>
            <person name="Penmetsa R.V."/>
            <person name="Xu C."/>
            <person name="Bharti A.K."/>
            <person name="He W."/>
            <person name="Winter P."/>
            <person name="Zhao S."/>
            <person name="Hane J.K."/>
            <person name="Carrasquilla-Garcia N."/>
            <person name="Condie J.A."/>
            <person name="Upadhyaya H.D."/>
            <person name="Luo M.C."/>
            <person name="Thudi M."/>
            <person name="Gowda C.L."/>
            <person name="Singh N.P."/>
            <person name="Lichtenzveig J."/>
            <person name="Gali K.K."/>
            <person name="Rubio J."/>
            <person name="Nadarajan N."/>
            <person name="Dolezel J."/>
            <person name="Bansal K.C."/>
            <person name="Xu X."/>
            <person name="Edwards D."/>
            <person name="Zhang G."/>
            <person name="Kahl G."/>
            <person name="Gil J."/>
            <person name="Singh K.B."/>
            <person name="Datta S.K."/>
            <person name="Jackson S.A."/>
            <person name="Wang J."/>
            <person name="Cook D.R."/>
        </authorList>
    </citation>
    <scope>NUCLEOTIDE SEQUENCE [LARGE SCALE GENOMIC DNA]</scope>
    <source>
        <strain evidence="7">cv. CDC Frontier</strain>
    </source>
</reference>
<sequence>MGSFSLLCVLGLSLIIIGDIAHAQNSPSDYVKAHNKARFDVGALIRIPNVVWDEKVASFARTYANQRKDCQLKHSGNNRYGENIAISTRDINGTEAVKLWVDEKPYYEYYRNKCVDGECLHYTQVVWKKSLRIGCAKVKCNNGGTFVTCNYSPPGNRPGELPY</sequence>
<dbReference type="SMART" id="SM00198">
    <property type="entry name" value="SCP"/>
    <property type="match status" value="1"/>
</dbReference>
<dbReference type="InterPro" id="IPR001283">
    <property type="entry name" value="CRISP-related"/>
</dbReference>
<gene>
    <name evidence="8" type="primary">LOC101510732</name>
</gene>
<dbReference type="AlphaFoldDB" id="A0A1S2X9K0"/>
<evidence type="ECO:0000256" key="2">
    <source>
        <dbReference type="ARBA" id="ARBA00022729"/>
    </source>
</evidence>
<dbReference type="OrthoDB" id="337038at2759"/>
<keyword evidence="2 5" id="KW-0732">Signal</keyword>
<keyword evidence="7" id="KW-1185">Reference proteome</keyword>
<evidence type="ECO:0000313" key="7">
    <source>
        <dbReference type="Proteomes" id="UP000087171"/>
    </source>
</evidence>
<evidence type="ECO:0000256" key="3">
    <source>
        <dbReference type="ARBA" id="ARBA00022821"/>
    </source>
</evidence>
<proteinExistence type="inferred from homology"/>
<dbReference type="FunFam" id="3.40.33.10:FF:000006">
    <property type="entry name" value="Putative pathogenesis-related protein 1"/>
    <property type="match status" value="1"/>
</dbReference>
<comment type="similarity">
    <text evidence="1">Belongs to the CRISP family.</text>
</comment>
<dbReference type="Proteomes" id="UP000087171">
    <property type="component" value="Chromosome Ca1"/>
</dbReference>
<feature type="domain" description="SCP" evidence="6">
    <location>
        <begin position="25"/>
        <end position="159"/>
    </location>
</feature>
<dbReference type="PaxDb" id="3827-XP_004485657.1"/>
<dbReference type="PRINTS" id="PR00837">
    <property type="entry name" value="V5TPXLIKE"/>
</dbReference>
<dbReference type="eggNOG" id="KOG3017">
    <property type="taxonomic scope" value="Eukaryota"/>
</dbReference>
<dbReference type="STRING" id="3827.A0A1S2X9K0"/>
<dbReference type="GO" id="GO:0098542">
    <property type="term" value="P:defense response to other organism"/>
    <property type="evidence" value="ECO:0007669"/>
    <property type="project" value="UniProtKB-ARBA"/>
</dbReference>
<dbReference type="RefSeq" id="XP_004485657.1">
    <property type="nucleotide sequence ID" value="XM_004485600.1"/>
</dbReference>
<dbReference type="GeneID" id="101510732"/>
<dbReference type="KEGG" id="cam:101510732"/>
<name>A0A1S2X9K0_CICAR</name>
<evidence type="ECO:0000256" key="4">
    <source>
        <dbReference type="ARBA" id="ARBA00023157"/>
    </source>
</evidence>
<dbReference type="PANTHER" id="PTHR10334">
    <property type="entry name" value="CYSTEINE-RICH SECRETORY PROTEIN-RELATED"/>
    <property type="match status" value="1"/>
</dbReference>
<keyword evidence="3" id="KW-0611">Plant defense</keyword>
<keyword evidence="4" id="KW-1015">Disulfide bond</keyword>
<feature type="signal peptide" evidence="5">
    <location>
        <begin position="1"/>
        <end position="23"/>
    </location>
</feature>
<dbReference type="InterPro" id="IPR035940">
    <property type="entry name" value="CAP_sf"/>
</dbReference>
<dbReference type="SUPFAM" id="SSF55797">
    <property type="entry name" value="PR-1-like"/>
    <property type="match status" value="1"/>
</dbReference>
<dbReference type="InterPro" id="IPR014044">
    <property type="entry name" value="CAP_dom"/>
</dbReference>
<dbReference type="Gene3D" id="3.40.33.10">
    <property type="entry name" value="CAP"/>
    <property type="match status" value="1"/>
</dbReference>
<dbReference type="CDD" id="cd05381">
    <property type="entry name" value="CAP_PR-1"/>
    <property type="match status" value="1"/>
</dbReference>
<evidence type="ECO:0000256" key="1">
    <source>
        <dbReference type="ARBA" id="ARBA00009923"/>
    </source>
</evidence>
<evidence type="ECO:0000256" key="5">
    <source>
        <dbReference type="SAM" id="SignalP"/>
    </source>
</evidence>
<organism evidence="7 8">
    <name type="scientific">Cicer arietinum</name>
    <name type="common">Chickpea</name>
    <name type="synonym">Garbanzo</name>
    <dbReference type="NCBI Taxonomy" id="3827"/>
    <lineage>
        <taxon>Eukaryota</taxon>
        <taxon>Viridiplantae</taxon>
        <taxon>Streptophyta</taxon>
        <taxon>Embryophyta</taxon>
        <taxon>Tracheophyta</taxon>
        <taxon>Spermatophyta</taxon>
        <taxon>Magnoliopsida</taxon>
        <taxon>eudicotyledons</taxon>
        <taxon>Gunneridae</taxon>
        <taxon>Pentapetalae</taxon>
        <taxon>rosids</taxon>
        <taxon>fabids</taxon>
        <taxon>Fabales</taxon>
        <taxon>Fabaceae</taxon>
        <taxon>Papilionoideae</taxon>
        <taxon>50 kb inversion clade</taxon>
        <taxon>NPAAA clade</taxon>
        <taxon>Hologalegina</taxon>
        <taxon>IRL clade</taxon>
        <taxon>Cicereae</taxon>
        <taxon>Cicer</taxon>
    </lineage>
</organism>
<reference evidence="8" key="2">
    <citation type="submission" date="2025-08" db="UniProtKB">
        <authorList>
            <consortium name="RefSeq"/>
        </authorList>
    </citation>
    <scope>IDENTIFICATION</scope>
    <source>
        <tissue evidence="8">Etiolated seedlings</tissue>
    </source>
</reference>
<feature type="chain" id="PRO_5010233509" evidence="5">
    <location>
        <begin position="24"/>
        <end position="163"/>
    </location>
</feature>
<evidence type="ECO:0000313" key="8">
    <source>
        <dbReference type="RefSeq" id="XP_004485657.1"/>
    </source>
</evidence>
<accession>A0A1S2X9K0</accession>
<evidence type="ECO:0000259" key="6">
    <source>
        <dbReference type="SMART" id="SM00198"/>
    </source>
</evidence>